<dbReference type="InterPro" id="IPR027417">
    <property type="entry name" value="P-loop_NTPase"/>
</dbReference>
<dbReference type="Pfam" id="PF00664">
    <property type="entry name" value="ABC_membrane"/>
    <property type="match status" value="1"/>
</dbReference>
<evidence type="ECO:0000259" key="8">
    <source>
        <dbReference type="PROSITE" id="PS50893"/>
    </source>
</evidence>
<evidence type="ECO:0000256" key="7">
    <source>
        <dbReference type="SAM" id="Phobius"/>
    </source>
</evidence>
<evidence type="ECO:0000256" key="4">
    <source>
        <dbReference type="ARBA" id="ARBA00022840"/>
    </source>
</evidence>
<name>A0ABM8GBT0_9MICO</name>
<evidence type="ECO:0000256" key="6">
    <source>
        <dbReference type="ARBA" id="ARBA00023136"/>
    </source>
</evidence>
<feature type="transmembrane region" description="Helical" evidence="7">
    <location>
        <begin position="168"/>
        <end position="186"/>
    </location>
</feature>
<reference evidence="11" key="1">
    <citation type="journal article" date="2019" name="Int. J. Syst. Evol. Microbiol.">
        <title>The Global Catalogue of Microorganisms (GCM) 10K type strain sequencing project: providing services to taxonomists for standard genome sequencing and annotation.</title>
        <authorList>
            <consortium name="The Broad Institute Genomics Platform"/>
            <consortium name="The Broad Institute Genome Sequencing Center for Infectious Disease"/>
            <person name="Wu L."/>
            <person name="Ma J."/>
        </authorList>
    </citation>
    <scope>NUCLEOTIDE SEQUENCE [LARGE SCALE GENOMIC DNA]</scope>
    <source>
        <strain evidence="11">NBRC 108725</strain>
    </source>
</reference>
<feature type="transmembrane region" description="Helical" evidence="7">
    <location>
        <begin position="63"/>
        <end position="81"/>
    </location>
</feature>
<dbReference type="PROSITE" id="PS50893">
    <property type="entry name" value="ABC_TRANSPORTER_2"/>
    <property type="match status" value="1"/>
</dbReference>
<dbReference type="EMBL" id="AP027731">
    <property type="protein sequence ID" value="BDZ45688.1"/>
    <property type="molecule type" value="Genomic_DNA"/>
</dbReference>
<evidence type="ECO:0000313" key="10">
    <source>
        <dbReference type="EMBL" id="BDZ45688.1"/>
    </source>
</evidence>
<dbReference type="RefSeq" id="WP_286278938.1">
    <property type="nucleotide sequence ID" value="NZ_AP027731.1"/>
</dbReference>
<comment type="subcellular location">
    <subcellularLocation>
        <location evidence="1">Cell membrane</location>
        <topology evidence="1">Multi-pass membrane protein</topology>
    </subcellularLocation>
</comment>
<keyword evidence="5 7" id="KW-1133">Transmembrane helix</keyword>
<dbReference type="CDD" id="cd07346">
    <property type="entry name" value="ABC_6TM_exporters"/>
    <property type="match status" value="1"/>
</dbReference>
<evidence type="ECO:0000256" key="3">
    <source>
        <dbReference type="ARBA" id="ARBA00022741"/>
    </source>
</evidence>
<accession>A0ABM8GBT0</accession>
<sequence>MLLPIADTAEVRRTALRLIRHHRGGLALVLGLHTLAALAGLVGPLLIGALLDAITRGTATSASVVQAALWLLASVLVQTVLTRFAQLRSMVLGETVFARLREELLAAVGRLPLTTVERAGTGDLLSRTTNDVESIAQTVRFGVPRVLVALVTAVLTVGAALLTNWLVALAMFLGVPLLVVGTRWYLRRASRGYQRQLASFAVLSGTVTETVEAARTVEALGLAPVRREEVDAAIRERRDSELYTLGLRMVFFPITDIGFLLPVVAVVAWGAYLVGQGAASVGEVTTVALIATQLVRPIDELITWMDEIQVGTTALSRIIGVSQVPPDRHATGETPADEHVVADSVRYSYRTGIEVLHGVDLDLAVGERLAIVGPTGSGKSTLARLLTGIDEPKSGRVEVGGVRLVDLPVEELRRHVALVTQEHHVFVGTVAENLRLARPSATDDDLVETLRVVDAWPWVKALPGGLHEPVGSGGHPLTPAQSQQLALARLLLLDPATLVLDEATSLIDPGSARDLERTMNAVLRGRTVVAIAHRLHTSRDADRVAVMQKGRLVELGSHDELMARDGEYAQLWRTWNSD</sequence>
<dbReference type="PANTHER" id="PTHR24221">
    <property type="entry name" value="ATP-BINDING CASSETTE SUB-FAMILY B"/>
    <property type="match status" value="1"/>
</dbReference>
<keyword evidence="4 10" id="KW-0067">ATP-binding</keyword>
<evidence type="ECO:0000256" key="1">
    <source>
        <dbReference type="ARBA" id="ARBA00004651"/>
    </source>
</evidence>
<dbReference type="SUPFAM" id="SSF90123">
    <property type="entry name" value="ABC transporter transmembrane region"/>
    <property type="match status" value="1"/>
</dbReference>
<keyword evidence="6 7" id="KW-0472">Membrane</keyword>
<dbReference type="PROSITE" id="PS50929">
    <property type="entry name" value="ABC_TM1F"/>
    <property type="match status" value="1"/>
</dbReference>
<proteinExistence type="predicted"/>
<feature type="domain" description="ABC transmembrane type-1" evidence="9">
    <location>
        <begin position="27"/>
        <end position="309"/>
    </location>
</feature>
<keyword evidence="2 7" id="KW-0812">Transmembrane</keyword>
<feature type="transmembrane region" description="Helical" evidence="7">
    <location>
        <begin position="143"/>
        <end position="162"/>
    </location>
</feature>
<dbReference type="Pfam" id="PF00005">
    <property type="entry name" value="ABC_tran"/>
    <property type="match status" value="1"/>
</dbReference>
<dbReference type="InterPro" id="IPR003439">
    <property type="entry name" value="ABC_transporter-like_ATP-bd"/>
</dbReference>
<dbReference type="PANTHER" id="PTHR24221:SF654">
    <property type="entry name" value="ATP-BINDING CASSETTE SUB-FAMILY B MEMBER 6"/>
    <property type="match status" value="1"/>
</dbReference>
<evidence type="ECO:0000259" key="9">
    <source>
        <dbReference type="PROSITE" id="PS50929"/>
    </source>
</evidence>
<dbReference type="GO" id="GO:0005524">
    <property type="term" value="F:ATP binding"/>
    <property type="evidence" value="ECO:0007669"/>
    <property type="project" value="UniProtKB-KW"/>
</dbReference>
<evidence type="ECO:0000256" key="5">
    <source>
        <dbReference type="ARBA" id="ARBA00022989"/>
    </source>
</evidence>
<evidence type="ECO:0000313" key="11">
    <source>
        <dbReference type="Proteomes" id="UP001321498"/>
    </source>
</evidence>
<dbReference type="InterPro" id="IPR039421">
    <property type="entry name" value="Type_1_exporter"/>
</dbReference>
<gene>
    <name evidence="10" type="ORF">GCM10025866_15970</name>
</gene>
<protein>
    <submittedName>
        <fullName evidence="10">Multidrug ABC transporter ATP-binding protein</fullName>
    </submittedName>
</protein>
<dbReference type="InterPro" id="IPR011527">
    <property type="entry name" value="ABC1_TM_dom"/>
</dbReference>
<feature type="transmembrane region" description="Helical" evidence="7">
    <location>
        <begin position="26"/>
        <end position="51"/>
    </location>
</feature>
<dbReference type="Proteomes" id="UP001321498">
    <property type="component" value="Chromosome"/>
</dbReference>
<feature type="transmembrane region" description="Helical" evidence="7">
    <location>
        <begin position="245"/>
        <end position="272"/>
    </location>
</feature>
<dbReference type="Gene3D" id="1.20.1560.10">
    <property type="entry name" value="ABC transporter type 1, transmembrane domain"/>
    <property type="match status" value="1"/>
</dbReference>
<dbReference type="InterPro" id="IPR003593">
    <property type="entry name" value="AAA+_ATPase"/>
</dbReference>
<dbReference type="InterPro" id="IPR036640">
    <property type="entry name" value="ABC1_TM_sf"/>
</dbReference>
<evidence type="ECO:0000256" key="2">
    <source>
        <dbReference type="ARBA" id="ARBA00022692"/>
    </source>
</evidence>
<organism evidence="10 11">
    <name type="scientific">Naasia aerilata</name>
    <dbReference type="NCBI Taxonomy" id="1162966"/>
    <lineage>
        <taxon>Bacteria</taxon>
        <taxon>Bacillati</taxon>
        <taxon>Actinomycetota</taxon>
        <taxon>Actinomycetes</taxon>
        <taxon>Micrococcales</taxon>
        <taxon>Microbacteriaceae</taxon>
        <taxon>Naasia</taxon>
    </lineage>
</organism>
<keyword evidence="3" id="KW-0547">Nucleotide-binding</keyword>
<dbReference type="SMART" id="SM00382">
    <property type="entry name" value="AAA"/>
    <property type="match status" value="1"/>
</dbReference>
<dbReference type="Gene3D" id="3.40.50.300">
    <property type="entry name" value="P-loop containing nucleotide triphosphate hydrolases"/>
    <property type="match status" value="1"/>
</dbReference>
<dbReference type="SUPFAM" id="SSF52540">
    <property type="entry name" value="P-loop containing nucleoside triphosphate hydrolases"/>
    <property type="match status" value="1"/>
</dbReference>
<keyword evidence="11" id="KW-1185">Reference proteome</keyword>
<feature type="domain" description="ABC transporter" evidence="8">
    <location>
        <begin position="340"/>
        <end position="574"/>
    </location>
</feature>